<feature type="domain" description="Activator of Hsp90 ATPase homologue 1/2-like C-terminal" evidence="2">
    <location>
        <begin position="21"/>
        <end position="144"/>
    </location>
</feature>
<dbReference type="SUPFAM" id="SSF55961">
    <property type="entry name" value="Bet v1-like"/>
    <property type="match status" value="1"/>
</dbReference>
<evidence type="ECO:0000259" key="2">
    <source>
        <dbReference type="Pfam" id="PF08327"/>
    </source>
</evidence>
<dbReference type="OrthoDB" id="9803476at2"/>
<dbReference type="RefSeq" id="WP_068032775.1">
    <property type="nucleotide sequence ID" value="NZ_QQAZ01000010.1"/>
</dbReference>
<comment type="caution">
    <text evidence="3">The sequence shown here is derived from an EMBL/GenBank/DDBJ whole genome shotgun (WGS) entry which is preliminary data.</text>
</comment>
<proteinExistence type="inferred from homology"/>
<dbReference type="Gene3D" id="3.30.530.20">
    <property type="match status" value="1"/>
</dbReference>
<reference evidence="3 4" key="1">
    <citation type="submission" date="2018-07" db="EMBL/GenBank/DDBJ databases">
        <title>Genomic Encyclopedia of Type Strains, Phase IV (KMG-IV): sequencing the most valuable type-strain genomes for metagenomic binning, comparative biology and taxonomic classification.</title>
        <authorList>
            <person name="Goeker M."/>
        </authorList>
    </citation>
    <scope>NUCLEOTIDE SEQUENCE [LARGE SCALE GENOMIC DNA]</scope>
    <source>
        <strain evidence="3 4">DSM 44952</strain>
    </source>
</reference>
<dbReference type="EMBL" id="QQAZ01000010">
    <property type="protein sequence ID" value="RDI46744.1"/>
    <property type="molecule type" value="Genomic_DNA"/>
</dbReference>
<dbReference type="AlphaFoldDB" id="A0A370GVY0"/>
<evidence type="ECO:0000313" key="3">
    <source>
        <dbReference type="EMBL" id="RDI46744.1"/>
    </source>
</evidence>
<evidence type="ECO:0000313" key="4">
    <source>
        <dbReference type="Proteomes" id="UP000255355"/>
    </source>
</evidence>
<accession>A0A370GVY0</accession>
<comment type="similarity">
    <text evidence="1">Belongs to the AHA1 family.</text>
</comment>
<dbReference type="InterPro" id="IPR013538">
    <property type="entry name" value="ASHA1/2-like_C"/>
</dbReference>
<dbReference type="Proteomes" id="UP000255355">
    <property type="component" value="Unassembled WGS sequence"/>
</dbReference>
<protein>
    <submittedName>
        <fullName evidence="3">Uncharacterized protein YndB with AHSA1/START domain</fullName>
    </submittedName>
</protein>
<name>A0A370GVY0_9NOCA</name>
<keyword evidence="4" id="KW-1185">Reference proteome</keyword>
<dbReference type="Pfam" id="PF08327">
    <property type="entry name" value="AHSA1"/>
    <property type="match status" value="1"/>
</dbReference>
<dbReference type="InterPro" id="IPR023393">
    <property type="entry name" value="START-like_dom_sf"/>
</dbReference>
<evidence type="ECO:0000256" key="1">
    <source>
        <dbReference type="ARBA" id="ARBA00006817"/>
    </source>
</evidence>
<gene>
    <name evidence="3" type="ORF">DFR68_110150</name>
</gene>
<dbReference type="CDD" id="cd07814">
    <property type="entry name" value="SRPBCC_CalC_Aha1-like"/>
    <property type="match status" value="1"/>
</dbReference>
<sequence length="151" mass="17038">MTSDSELDPAAVEIGSFYPQSPDTVWRALTEPDLVERWLMRSTGLSASVGTHFIFAIPTEPTGEIACEVLEARPGAQLTFSWVDLRARYPARWVLDWTIEPQGRGTRLLLTQTGFDITDRRQKMARNAMERGWKVALSRLREVLDDSATGR</sequence>
<dbReference type="STRING" id="1210089.GCA_001613165_08018"/>
<organism evidence="3 4">
    <name type="scientific">Nocardia mexicana</name>
    <dbReference type="NCBI Taxonomy" id="279262"/>
    <lineage>
        <taxon>Bacteria</taxon>
        <taxon>Bacillati</taxon>
        <taxon>Actinomycetota</taxon>
        <taxon>Actinomycetes</taxon>
        <taxon>Mycobacteriales</taxon>
        <taxon>Nocardiaceae</taxon>
        <taxon>Nocardia</taxon>
    </lineage>
</organism>